<evidence type="ECO:0000313" key="8">
    <source>
        <dbReference type="Proteomes" id="UP001519308"/>
    </source>
</evidence>
<feature type="transmembrane region" description="Helical" evidence="5">
    <location>
        <begin position="323"/>
        <end position="340"/>
    </location>
</feature>
<evidence type="ECO:0000256" key="3">
    <source>
        <dbReference type="ARBA" id="ARBA00022989"/>
    </source>
</evidence>
<keyword evidence="7" id="KW-0436">Ligase</keyword>
<feature type="transmembrane region" description="Helical" evidence="5">
    <location>
        <begin position="105"/>
        <end position="128"/>
    </location>
</feature>
<evidence type="ECO:0000259" key="6">
    <source>
        <dbReference type="Pfam" id="PF04932"/>
    </source>
</evidence>
<organism evidence="7 8">
    <name type="scientific">Clostridium punense</name>
    <dbReference type="NCBI Taxonomy" id="1054297"/>
    <lineage>
        <taxon>Bacteria</taxon>
        <taxon>Bacillati</taxon>
        <taxon>Bacillota</taxon>
        <taxon>Clostridia</taxon>
        <taxon>Eubacteriales</taxon>
        <taxon>Clostridiaceae</taxon>
        <taxon>Clostridium</taxon>
    </lineage>
</organism>
<dbReference type="PANTHER" id="PTHR37422">
    <property type="entry name" value="TEICHURONIC ACID BIOSYNTHESIS PROTEIN TUAE"/>
    <property type="match status" value="1"/>
</dbReference>
<name>A0ABS4JXI8_9CLOT</name>
<feature type="transmembrane region" description="Helical" evidence="5">
    <location>
        <begin position="69"/>
        <end position="85"/>
    </location>
</feature>
<feature type="transmembrane region" description="Helical" evidence="5">
    <location>
        <begin position="44"/>
        <end position="62"/>
    </location>
</feature>
<dbReference type="EMBL" id="JAGGLL010000001">
    <property type="protein sequence ID" value="MBP2020243.1"/>
    <property type="molecule type" value="Genomic_DNA"/>
</dbReference>
<accession>A0ABS4JXI8</accession>
<feature type="transmembrane region" description="Helical" evidence="5">
    <location>
        <begin position="383"/>
        <end position="402"/>
    </location>
</feature>
<dbReference type="GO" id="GO:0016874">
    <property type="term" value="F:ligase activity"/>
    <property type="evidence" value="ECO:0007669"/>
    <property type="project" value="UniProtKB-KW"/>
</dbReference>
<reference evidence="7 8" key="1">
    <citation type="submission" date="2021-03" db="EMBL/GenBank/DDBJ databases">
        <title>Genomic Encyclopedia of Type Strains, Phase IV (KMG-IV): sequencing the most valuable type-strain genomes for metagenomic binning, comparative biology and taxonomic classification.</title>
        <authorList>
            <person name="Goeker M."/>
        </authorList>
    </citation>
    <scope>NUCLEOTIDE SEQUENCE [LARGE SCALE GENOMIC DNA]</scope>
    <source>
        <strain evidence="7 8">DSM 28650</strain>
    </source>
</reference>
<gene>
    <name evidence="7" type="ORF">J2Z44_000024</name>
</gene>
<dbReference type="Proteomes" id="UP001519308">
    <property type="component" value="Unassembled WGS sequence"/>
</dbReference>
<dbReference type="InterPro" id="IPR051533">
    <property type="entry name" value="WaaL-like"/>
</dbReference>
<evidence type="ECO:0000256" key="4">
    <source>
        <dbReference type="ARBA" id="ARBA00023136"/>
    </source>
</evidence>
<dbReference type="PANTHER" id="PTHR37422:SF13">
    <property type="entry name" value="LIPOPOLYSACCHARIDE BIOSYNTHESIS PROTEIN PA4999-RELATED"/>
    <property type="match status" value="1"/>
</dbReference>
<dbReference type="InterPro" id="IPR007016">
    <property type="entry name" value="O-antigen_ligase-rel_domated"/>
</dbReference>
<protein>
    <submittedName>
        <fullName evidence="7">O-antigen ligase</fullName>
    </submittedName>
</protein>
<keyword evidence="2 5" id="KW-0812">Transmembrane</keyword>
<evidence type="ECO:0000256" key="2">
    <source>
        <dbReference type="ARBA" id="ARBA00022692"/>
    </source>
</evidence>
<keyword evidence="4 5" id="KW-0472">Membrane</keyword>
<keyword evidence="3 5" id="KW-1133">Transmembrane helix</keyword>
<feature type="domain" description="O-antigen ligase-related" evidence="6">
    <location>
        <begin position="183"/>
        <end position="340"/>
    </location>
</feature>
<proteinExistence type="predicted"/>
<feature type="transmembrane region" description="Helical" evidence="5">
    <location>
        <begin position="149"/>
        <end position="168"/>
    </location>
</feature>
<evidence type="ECO:0000256" key="1">
    <source>
        <dbReference type="ARBA" id="ARBA00004141"/>
    </source>
</evidence>
<sequence>MKRRGFIIVTFISLVVISPWTTVLPLIYTTYAVLWKKVNLHKNYWNMGLFSLFVWSMIVGILNRSTMSILASFAFLIYFCLSVFIQNYCTSESKVETVCKSLLQVSIFSAVLGIIEKIMYLTTGFELWKRVSELIGQPIFGDRINSTFGNPNVAGNWFAIMIIVSLYFTDKSKKSEKNFYSAVTVLFVIVLFLTGSRGAYIGVVCGLSMFLLLKKNKKDVLTIGLICLFTATLIIIPTNLLDFNDTVGKQVISPVDSENTVNNVEDNHEVDDSVNSRLGIWLGAMKMIEDKPVAGWGLMAFLNPHTEYLGEYYYDTLYHAHNIWITFTATLGSVGLIIYLYMKFNLFKDLRLLYQRNSRLTAMLAGIEVLILGHGMVDFTMIAPQTGIMFIGCSAIISTLALQCSRSSSKVPLFVKKYKSLTSGLTKNSRV</sequence>
<feature type="transmembrane region" description="Helical" evidence="5">
    <location>
        <begin position="360"/>
        <end position="377"/>
    </location>
</feature>
<feature type="transmembrane region" description="Helical" evidence="5">
    <location>
        <begin position="220"/>
        <end position="240"/>
    </location>
</feature>
<keyword evidence="8" id="KW-1185">Reference proteome</keyword>
<evidence type="ECO:0000256" key="5">
    <source>
        <dbReference type="SAM" id="Phobius"/>
    </source>
</evidence>
<comment type="subcellular location">
    <subcellularLocation>
        <location evidence="1">Membrane</location>
        <topology evidence="1">Multi-pass membrane protein</topology>
    </subcellularLocation>
</comment>
<dbReference type="Pfam" id="PF04932">
    <property type="entry name" value="Wzy_C"/>
    <property type="match status" value="1"/>
</dbReference>
<comment type="caution">
    <text evidence="7">The sequence shown here is derived from an EMBL/GenBank/DDBJ whole genome shotgun (WGS) entry which is preliminary data.</text>
</comment>
<feature type="transmembrane region" description="Helical" evidence="5">
    <location>
        <begin position="180"/>
        <end position="213"/>
    </location>
</feature>
<dbReference type="RefSeq" id="WP_021283258.1">
    <property type="nucleotide sequence ID" value="NZ_JAGGLL010000001.1"/>
</dbReference>
<evidence type="ECO:0000313" key="7">
    <source>
        <dbReference type="EMBL" id="MBP2020243.1"/>
    </source>
</evidence>